<accession>A0ABP1FYA4</accession>
<dbReference type="Proteomes" id="UP001497392">
    <property type="component" value="Unassembled WGS sequence"/>
</dbReference>
<keyword evidence="3" id="KW-1185">Reference proteome</keyword>
<dbReference type="EMBL" id="CAXHTA020000011">
    <property type="protein sequence ID" value="CAL5224838.1"/>
    <property type="molecule type" value="Genomic_DNA"/>
</dbReference>
<evidence type="ECO:0000256" key="1">
    <source>
        <dbReference type="SAM" id="Coils"/>
    </source>
</evidence>
<protein>
    <submittedName>
        <fullName evidence="2">G7592 protein</fullName>
    </submittedName>
</protein>
<gene>
    <name evidence="2" type="primary">g7592</name>
    <name evidence="2" type="ORF">VP750_LOCUS6497</name>
</gene>
<comment type="caution">
    <text evidence="2">The sequence shown here is derived from an EMBL/GenBank/DDBJ whole genome shotgun (WGS) entry which is preliminary data.</text>
</comment>
<name>A0ABP1FYA4_9CHLO</name>
<proteinExistence type="predicted"/>
<organism evidence="2 3">
    <name type="scientific">Coccomyxa viridis</name>
    <dbReference type="NCBI Taxonomy" id="1274662"/>
    <lineage>
        <taxon>Eukaryota</taxon>
        <taxon>Viridiplantae</taxon>
        <taxon>Chlorophyta</taxon>
        <taxon>core chlorophytes</taxon>
        <taxon>Trebouxiophyceae</taxon>
        <taxon>Trebouxiophyceae incertae sedis</taxon>
        <taxon>Coccomyxaceae</taxon>
        <taxon>Coccomyxa</taxon>
    </lineage>
</organism>
<feature type="coiled-coil region" evidence="1">
    <location>
        <begin position="59"/>
        <end position="93"/>
    </location>
</feature>
<sequence length="223" mass="24595">MSPGMKTACQCPRGRFGASSARQVCRAQMVGGSSKSATLQDGQSPQDMLKVFAETQKNMMELNRSRLAALEEVRTLRERVSQLDAKVKELESDAYSGRRQSFTGPGLALHDEPGAYVPQDPVNGQGRPNIHLSYLSGWTRAFVHYNVDGQGWTELPGTELRRDERDPAGARTIVIPGKRLEFVMTNAEGGWDTPDPYSGGKKNYVIEAPGRYHLKSGRLQQLA</sequence>
<reference evidence="2 3" key="1">
    <citation type="submission" date="2024-06" db="EMBL/GenBank/DDBJ databases">
        <authorList>
            <person name="Kraege A."/>
            <person name="Thomma B."/>
        </authorList>
    </citation>
    <scope>NUCLEOTIDE SEQUENCE [LARGE SCALE GENOMIC DNA]</scope>
</reference>
<evidence type="ECO:0000313" key="2">
    <source>
        <dbReference type="EMBL" id="CAL5224838.1"/>
    </source>
</evidence>
<keyword evidence="1" id="KW-0175">Coiled coil</keyword>
<dbReference type="InterPro" id="IPR013783">
    <property type="entry name" value="Ig-like_fold"/>
</dbReference>
<dbReference type="Gene3D" id="2.60.40.10">
    <property type="entry name" value="Immunoglobulins"/>
    <property type="match status" value="1"/>
</dbReference>
<evidence type="ECO:0000313" key="3">
    <source>
        <dbReference type="Proteomes" id="UP001497392"/>
    </source>
</evidence>